<keyword evidence="2" id="KW-1185">Reference proteome</keyword>
<protein>
    <submittedName>
        <fullName evidence="1">Uncharacterized protein</fullName>
    </submittedName>
</protein>
<evidence type="ECO:0000313" key="2">
    <source>
        <dbReference type="Proteomes" id="UP001057402"/>
    </source>
</evidence>
<accession>A0ACB9RSN2</accession>
<gene>
    <name evidence="1" type="ORF">MLD38_008100</name>
</gene>
<name>A0ACB9RSN2_9MYRT</name>
<organism evidence="1 2">
    <name type="scientific">Melastoma candidum</name>
    <dbReference type="NCBI Taxonomy" id="119954"/>
    <lineage>
        <taxon>Eukaryota</taxon>
        <taxon>Viridiplantae</taxon>
        <taxon>Streptophyta</taxon>
        <taxon>Embryophyta</taxon>
        <taxon>Tracheophyta</taxon>
        <taxon>Spermatophyta</taxon>
        <taxon>Magnoliopsida</taxon>
        <taxon>eudicotyledons</taxon>
        <taxon>Gunneridae</taxon>
        <taxon>Pentapetalae</taxon>
        <taxon>rosids</taxon>
        <taxon>malvids</taxon>
        <taxon>Myrtales</taxon>
        <taxon>Melastomataceae</taxon>
        <taxon>Melastomatoideae</taxon>
        <taxon>Melastomateae</taxon>
        <taxon>Melastoma</taxon>
    </lineage>
</organism>
<dbReference type="EMBL" id="CM042882">
    <property type="protein sequence ID" value="KAI4382095.1"/>
    <property type="molecule type" value="Genomic_DNA"/>
</dbReference>
<sequence>MDKASVLADAIKYIKELQEKVNQLEGAVNASKTEQSFVISGDDPADGDGKASPPLSQIEARISDKDVLIRICSEKANVHVTGLLGEIERSGLSIVHSNVVPFGSSTQYIAIIARVRYRMPPSL</sequence>
<comment type="caution">
    <text evidence="1">The sequence shown here is derived from an EMBL/GenBank/DDBJ whole genome shotgun (WGS) entry which is preliminary data.</text>
</comment>
<reference evidence="2" key="1">
    <citation type="journal article" date="2023" name="Front. Plant Sci.">
        <title>Chromosomal-level genome assembly of Melastoma candidum provides insights into trichome evolution.</title>
        <authorList>
            <person name="Zhong Y."/>
            <person name="Wu W."/>
            <person name="Sun C."/>
            <person name="Zou P."/>
            <person name="Liu Y."/>
            <person name="Dai S."/>
            <person name="Zhou R."/>
        </authorList>
    </citation>
    <scope>NUCLEOTIDE SEQUENCE [LARGE SCALE GENOMIC DNA]</scope>
</reference>
<evidence type="ECO:0000313" key="1">
    <source>
        <dbReference type="EMBL" id="KAI4382095.1"/>
    </source>
</evidence>
<dbReference type="Proteomes" id="UP001057402">
    <property type="component" value="Chromosome 3"/>
</dbReference>
<proteinExistence type="predicted"/>